<feature type="compositionally biased region" description="Low complexity" evidence="10">
    <location>
        <begin position="893"/>
        <end position="903"/>
    </location>
</feature>
<keyword evidence="2" id="KW-0813">Transport</keyword>
<keyword evidence="3 11" id="KW-0812">Transmembrane</keyword>
<dbReference type="InterPro" id="IPR050866">
    <property type="entry name" value="CNG_cation_channel"/>
</dbReference>
<feature type="region of interest" description="Disordered" evidence="10">
    <location>
        <begin position="868"/>
        <end position="905"/>
    </location>
</feature>
<keyword evidence="7" id="KW-1071">Ligand-gated ion channel</keyword>
<dbReference type="CDD" id="cd00038">
    <property type="entry name" value="CAP_ED"/>
    <property type="match status" value="1"/>
</dbReference>
<feature type="compositionally biased region" description="Polar residues" evidence="10">
    <location>
        <begin position="272"/>
        <end position="285"/>
    </location>
</feature>
<feature type="region of interest" description="Disordered" evidence="10">
    <location>
        <begin position="1031"/>
        <end position="1054"/>
    </location>
</feature>
<feature type="compositionally biased region" description="Basic residues" evidence="10">
    <location>
        <begin position="16"/>
        <end position="26"/>
    </location>
</feature>
<dbReference type="GeneID" id="106158338"/>
<gene>
    <name evidence="14" type="primary">LOC106158338</name>
</gene>
<dbReference type="Proteomes" id="UP000085678">
    <property type="component" value="Unplaced"/>
</dbReference>
<dbReference type="STRING" id="7574.A0A2R2MKV0"/>
<protein>
    <submittedName>
        <fullName evidence="14">Potassium voltage-gated channel subfamily H member 8</fullName>
    </submittedName>
</protein>
<feature type="domain" description="Cyclic nucleotide-binding" evidence="12">
    <location>
        <begin position="638"/>
        <end position="741"/>
    </location>
</feature>
<evidence type="ECO:0000259" key="12">
    <source>
        <dbReference type="PROSITE" id="PS50042"/>
    </source>
</evidence>
<dbReference type="InParanoid" id="A0A2R2MKV0"/>
<dbReference type="GO" id="GO:0044877">
    <property type="term" value="F:protein-containing complex binding"/>
    <property type="evidence" value="ECO:0007669"/>
    <property type="project" value="TreeGrafter"/>
</dbReference>
<dbReference type="GO" id="GO:0016020">
    <property type="term" value="C:membrane"/>
    <property type="evidence" value="ECO:0007669"/>
    <property type="project" value="UniProtKB-SubCell"/>
</dbReference>
<feature type="region of interest" description="Disordered" evidence="10">
    <location>
        <begin position="1"/>
        <end position="55"/>
    </location>
</feature>
<evidence type="ECO:0000256" key="3">
    <source>
        <dbReference type="ARBA" id="ARBA00022692"/>
    </source>
</evidence>
<dbReference type="Pfam" id="PF00027">
    <property type="entry name" value="cNMP_binding"/>
    <property type="match status" value="1"/>
</dbReference>
<dbReference type="SMART" id="SM00100">
    <property type="entry name" value="cNMP"/>
    <property type="match status" value="1"/>
</dbReference>
<dbReference type="FunFam" id="1.10.287.630:FF:000001">
    <property type="entry name" value="Cyclic nucleotide-gated channel alpha 3"/>
    <property type="match status" value="1"/>
</dbReference>
<dbReference type="SUPFAM" id="SSF81324">
    <property type="entry name" value="Voltage-gated potassium channels"/>
    <property type="match status" value="1"/>
</dbReference>
<accession>A0A2R2MKV0</accession>
<organism evidence="13 14">
    <name type="scientific">Lingula anatina</name>
    <name type="common">Brachiopod</name>
    <name type="synonym">Lingula unguis</name>
    <dbReference type="NCBI Taxonomy" id="7574"/>
    <lineage>
        <taxon>Eukaryota</taxon>
        <taxon>Metazoa</taxon>
        <taxon>Spiralia</taxon>
        <taxon>Lophotrochozoa</taxon>
        <taxon>Brachiopoda</taxon>
        <taxon>Linguliformea</taxon>
        <taxon>Lingulata</taxon>
        <taxon>Lingulida</taxon>
        <taxon>Linguloidea</taxon>
        <taxon>Lingulidae</taxon>
        <taxon>Lingula</taxon>
    </lineage>
</organism>
<dbReference type="KEGG" id="lak:106158338"/>
<dbReference type="Pfam" id="PF00520">
    <property type="entry name" value="Ion_trans"/>
    <property type="match status" value="1"/>
</dbReference>
<evidence type="ECO:0000256" key="10">
    <source>
        <dbReference type="SAM" id="MobiDB-lite"/>
    </source>
</evidence>
<dbReference type="InterPro" id="IPR005821">
    <property type="entry name" value="Ion_trans_dom"/>
</dbReference>
<reference evidence="14" key="1">
    <citation type="submission" date="2025-08" db="UniProtKB">
        <authorList>
            <consortium name="RefSeq"/>
        </authorList>
    </citation>
    <scope>IDENTIFICATION</scope>
    <source>
        <tissue evidence="14">Gonads</tissue>
    </source>
</reference>
<dbReference type="SUPFAM" id="SSF51206">
    <property type="entry name" value="cAMP-binding domain-like"/>
    <property type="match status" value="1"/>
</dbReference>
<keyword evidence="9" id="KW-0175">Coiled coil</keyword>
<proteinExistence type="predicted"/>
<evidence type="ECO:0000256" key="7">
    <source>
        <dbReference type="ARBA" id="ARBA00023286"/>
    </source>
</evidence>
<feature type="coiled-coil region" evidence="9">
    <location>
        <begin position="1087"/>
        <end position="1128"/>
    </location>
</feature>
<dbReference type="PROSITE" id="PS50042">
    <property type="entry name" value="CNMP_BINDING_3"/>
    <property type="match status" value="1"/>
</dbReference>
<feature type="transmembrane region" description="Helical" evidence="11">
    <location>
        <begin position="458"/>
        <end position="479"/>
    </location>
</feature>
<dbReference type="FunFam" id="1.10.287.70:FF:000072">
    <property type="entry name" value="Cyclic nucleotide gated channel beta 3"/>
    <property type="match status" value="1"/>
</dbReference>
<keyword evidence="6 11" id="KW-0472">Membrane</keyword>
<evidence type="ECO:0000256" key="1">
    <source>
        <dbReference type="ARBA" id="ARBA00004141"/>
    </source>
</evidence>
<dbReference type="OrthoDB" id="421226at2759"/>
<sequence>MEAVAIMAENGESEVRKRKKKKRHRPPGTVQPINSNKGKPSESLEMLGNHDSNSHMYHTKEVSPELEVNVTGTQVSVAAEGGMNDEEQSISPVWLPQQPQESDTVNVAAVENAHISRNVQDEYNTKLPLRTRETQPSIMSSKLDQDDYQDLNVQMLDQELKAALNSPESDETTCTLPNSNNGNLIKSDEEEGMIKSEDSQVISNQDNVLQVGRQELAKAGMEKENLIEKTDQRVKEISGGRPTARWKKLQNTLKATNEVQRPAGREFKRKSSGMNRQDSFLQRFSTRQRETDENEDEEEGQSKTQNKKNKRKWTFVVNPDGDTMFYWLGVQALCALYNLWTLIAREAFPDIQTGSPLAWFILDGFMDFMYLTDIAFQFRTGYLEQGLIVYDSKQLALHYVKSHYFKIDILALTPLDLLQLTTGIHPMWRFPRFFKVYRVYQFYYMAESRTIYPNFWRVMNLIHILLLGSHWFAAFYFLISKSENFPANDWSYPPLQGEYASVTRMYLKSLYWSTLTLTTIGDLPPPKNNWEYVFTILSYLIGVFVFATIVGQVGNVIANRNASRLEFERLLDGAKAYMRNHNVPRDMQTRVQRWYDYAWSRGRISGGGDINSLGLLPDKLKTELALHVNLETLRKVTIFQECEPEFLHDLVLKMKAYIFTPGDLICRKGEVAREMFIIADGVLEVLSESGEVVTQMVSGDFFGEIGILNLDGGVNRRTADVRSVGYSELFVLSREDVLSALQDHPEAEAFMQEYGRKRLKEIEERRRKKMLQNQVHVAASLCQLTKPTWQVASKKAKKNVKFKDKLTSSDGENEEDLVSPCRVLRASSRRRRFVKGKEYSQINNLDADDQAKPLVPCDIQIKVEMCGSDASSKEDSDGSETSPDQNVLPPPAVNSVSVDNSSSQAPVVHLTVKGTEENMEDLPDVGSDEVFEPPEIKYVPTPILLRKKKMTHHKLRKTLSEEIDAIASKCEKKRDCSHYSDIGMPLIPASPSQKGSMASLRSHSCDCVLSYRDNTPGGSGGVDLQNLKSFDKSNLNQPQPSGPESTGLSTTPAPLSSEAIPKVVVQGNEIGSQDPSSLLTGLKSVLMQNMDAVMNQFQDKVNMLEDDNRKKAEVIKELESKVKSLQRALLWKSSKETGMTVPSVDI</sequence>
<dbReference type="PANTHER" id="PTHR45638">
    <property type="entry name" value="CYCLIC NUCLEOTIDE-GATED CATION CHANNEL SUBUNIT A"/>
    <property type="match status" value="1"/>
</dbReference>
<dbReference type="InterPro" id="IPR018490">
    <property type="entry name" value="cNMP-bd_dom_sf"/>
</dbReference>
<evidence type="ECO:0000313" key="13">
    <source>
        <dbReference type="Proteomes" id="UP000085678"/>
    </source>
</evidence>
<dbReference type="PROSITE" id="PS00888">
    <property type="entry name" value="CNMP_BINDING_1"/>
    <property type="match status" value="1"/>
</dbReference>
<comment type="subcellular location">
    <subcellularLocation>
        <location evidence="1">Membrane</location>
        <topology evidence="1">Multi-pass membrane protein</topology>
    </subcellularLocation>
</comment>
<dbReference type="InterPro" id="IPR014710">
    <property type="entry name" value="RmlC-like_jellyroll"/>
</dbReference>
<evidence type="ECO:0000256" key="2">
    <source>
        <dbReference type="ARBA" id="ARBA00022448"/>
    </source>
</evidence>
<dbReference type="Gene3D" id="2.60.120.10">
    <property type="entry name" value="Jelly Rolls"/>
    <property type="match status" value="1"/>
</dbReference>
<feature type="region of interest" description="Disordered" evidence="10">
    <location>
        <begin position="166"/>
        <end position="186"/>
    </location>
</feature>
<keyword evidence="8" id="KW-0407">Ion channel</keyword>
<dbReference type="InterPro" id="IPR018488">
    <property type="entry name" value="cNMP-bd_CS"/>
</dbReference>
<feature type="transmembrane region" description="Helical" evidence="11">
    <location>
        <begin position="532"/>
        <end position="558"/>
    </location>
</feature>
<keyword evidence="13" id="KW-1185">Reference proteome</keyword>
<evidence type="ECO:0000256" key="6">
    <source>
        <dbReference type="ARBA" id="ARBA00023136"/>
    </source>
</evidence>
<evidence type="ECO:0000256" key="5">
    <source>
        <dbReference type="ARBA" id="ARBA00023065"/>
    </source>
</evidence>
<evidence type="ECO:0000313" key="14">
    <source>
        <dbReference type="RefSeq" id="XP_023930846.1"/>
    </source>
</evidence>
<evidence type="ECO:0000256" key="4">
    <source>
        <dbReference type="ARBA" id="ARBA00022989"/>
    </source>
</evidence>
<evidence type="ECO:0000256" key="9">
    <source>
        <dbReference type="SAM" id="Coils"/>
    </source>
</evidence>
<dbReference type="FunCoup" id="A0A2R2MKV0">
    <property type="interactions" value="23"/>
</dbReference>
<keyword evidence="5" id="KW-0406">Ion transport</keyword>
<dbReference type="Gene3D" id="1.10.287.630">
    <property type="entry name" value="Helix hairpin bin"/>
    <property type="match status" value="1"/>
</dbReference>
<feature type="region of interest" description="Disordered" evidence="10">
    <location>
        <begin position="253"/>
        <end position="309"/>
    </location>
</feature>
<dbReference type="GO" id="GO:0005221">
    <property type="term" value="F:intracellularly cyclic nucleotide-activated monoatomic cation channel activity"/>
    <property type="evidence" value="ECO:0007669"/>
    <property type="project" value="InterPro"/>
</dbReference>
<dbReference type="InterPro" id="IPR000595">
    <property type="entry name" value="cNMP-bd_dom"/>
</dbReference>
<dbReference type="AlphaFoldDB" id="A0A2R2MKV0"/>
<name>A0A2R2MKV0_LINAN</name>
<evidence type="ECO:0000256" key="8">
    <source>
        <dbReference type="ARBA" id="ARBA00023303"/>
    </source>
</evidence>
<dbReference type="RefSeq" id="XP_023930846.1">
    <property type="nucleotide sequence ID" value="XM_024075078.1"/>
</dbReference>
<keyword evidence="4 11" id="KW-1133">Transmembrane helix</keyword>
<feature type="compositionally biased region" description="Polar residues" evidence="10">
    <location>
        <begin position="172"/>
        <end position="184"/>
    </location>
</feature>
<evidence type="ECO:0000256" key="11">
    <source>
        <dbReference type="SAM" id="Phobius"/>
    </source>
</evidence>
<dbReference type="PANTHER" id="PTHR45638:SF7">
    <property type="entry name" value="CYCLIC NUCLEOTIDE-GATED ION CHANNEL-LIKE, ISOFORM E"/>
    <property type="match status" value="1"/>
</dbReference>
<dbReference type="PROSITE" id="PS00889">
    <property type="entry name" value="CNMP_BINDING_2"/>
    <property type="match status" value="1"/>
</dbReference>
<dbReference type="Gene3D" id="1.10.287.70">
    <property type="match status" value="1"/>
</dbReference>